<feature type="transmembrane region" description="Helical" evidence="1">
    <location>
        <begin position="84"/>
        <end position="107"/>
    </location>
</feature>
<protein>
    <submittedName>
        <fullName evidence="2">Uncharacterized protein</fullName>
    </submittedName>
</protein>
<keyword evidence="1" id="KW-0812">Transmembrane</keyword>
<keyword evidence="1" id="KW-1133">Transmembrane helix</keyword>
<dbReference type="AlphaFoldDB" id="A0AAV0WHD0"/>
<reference evidence="2 3" key="1">
    <citation type="submission" date="2023-01" db="EMBL/GenBank/DDBJ databases">
        <authorList>
            <person name="Whitehead M."/>
        </authorList>
    </citation>
    <scope>NUCLEOTIDE SEQUENCE [LARGE SCALE GENOMIC DNA]</scope>
</reference>
<dbReference type="EMBL" id="CARXXK010000002">
    <property type="protein sequence ID" value="CAI6355078.1"/>
    <property type="molecule type" value="Genomic_DNA"/>
</dbReference>
<evidence type="ECO:0000256" key="1">
    <source>
        <dbReference type="SAM" id="Phobius"/>
    </source>
</evidence>
<evidence type="ECO:0000313" key="2">
    <source>
        <dbReference type="EMBL" id="CAI6355078.1"/>
    </source>
</evidence>
<name>A0AAV0WHD0_9HEMI</name>
<dbReference type="Proteomes" id="UP001160148">
    <property type="component" value="Unassembled WGS sequence"/>
</dbReference>
<sequence length="113" mass="12264">MRDASFSSFGAVVLTGAARWSSGSCGCRRKPLQVFRTRQRRVRRVYDETDEKFEDETENPSLVGLGCNREDDGAAAGGRSVSGLVVWLFFVTVGVIVIACTADLILATSDAEQ</sequence>
<keyword evidence="3" id="KW-1185">Reference proteome</keyword>
<proteinExistence type="predicted"/>
<organism evidence="2 3">
    <name type="scientific">Macrosiphum euphorbiae</name>
    <name type="common">potato aphid</name>
    <dbReference type="NCBI Taxonomy" id="13131"/>
    <lineage>
        <taxon>Eukaryota</taxon>
        <taxon>Metazoa</taxon>
        <taxon>Ecdysozoa</taxon>
        <taxon>Arthropoda</taxon>
        <taxon>Hexapoda</taxon>
        <taxon>Insecta</taxon>
        <taxon>Pterygota</taxon>
        <taxon>Neoptera</taxon>
        <taxon>Paraneoptera</taxon>
        <taxon>Hemiptera</taxon>
        <taxon>Sternorrhyncha</taxon>
        <taxon>Aphidomorpha</taxon>
        <taxon>Aphidoidea</taxon>
        <taxon>Aphididae</taxon>
        <taxon>Macrosiphini</taxon>
        <taxon>Macrosiphum</taxon>
    </lineage>
</organism>
<comment type="caution">
    <text evidence="2">The sequence shown here is derived from an EMBL/GenBank/DDBJ whole genome shotgun (WGS) entry which is preliminary data.</text>
</comment>
<gene>
    <name evidence="2" type="ORF">MEUPH1_LOCUS10974</name>
</gene>
<evidence type="ECO:0000313" key="3">
    <source>
        <dbReference type="Proteomes" id="UP001160148"/>
    </source>
</evidence>
<keyword evidence="1" id="KW-0472">Membrane</keyword>
<accession>A0AAV0WHD0</accession>